<dbReference type="InterPro" id="IPR046588">
    <property type="entry name" value="DUF6646"/>
</dbReference>
<dbReference type="RefSeq" id="WP_408083757.1">
    <property type="nucleotide sequence ID" value="NZ_JBELPZ010000002.1"/>
</dbReference>
<dbReference type="Proteomes" id="UP001629156">
    <property type="component" value="Unassembled WGS sequence"/>
</dbReference>
<accession>A0ABW8YTJ0</accession>
<protein>
    <submittedName>
        <fullName evidence="2">DUF6646 family protein</fullName>
    </submittedName>
</protein>
<dbReference type="EMBL" id="JBELPZ010000002">
    <property type="protein sequence ID" value="MFL9843504.1"/>
    <property type="molecule type" value="Genomic_DNA"/>
</dbReference>
<reference evidence="2 3" key="1">
    <citation type="submission" date="2024-06" db="EMBL/GenBank/DDBJ databases">
        <authorList>
            <person name="Kaempfer P."/>
            <person name="Viver T."/>
        </authorList>
    </citation>
    <scope>NUCLEOTIDE SEQUENCE [LARGE SCALE GENOMIC DNA]</scope>
    <source>
        <strain evidence="2 3">ST-119</strain>
    </source>
</reference>
<dbReference type="Pfam" id="PF20351">
    <property type="entry name" value="DUF6646"/>
    <property type="match status" value="1"/>
</dbReference>
<keyword evidence="3" id="KW-1185">Reference proteome</keyword>
<sequence>MKKILLFAGLLAANFAGAQAFTGKGDAKLNIGANIQDGGAGITGTVDLGIGENLSYGFSATYLLGVDEVLGEKPDFADRADIKARLNANIGNVIGISEQFDLYPGLDLGLRNFGAHVGARYFFTNGFGVYSEAGFPIARYDTDPVGFDYLNNQFVFQVGASFNF</sequence>
<feature type="signal peptide" evidence="1">
    <location>
        <begin position="1"/>
        <end position="20"/>
    </location>
</feature>
<feature type="chain" id="PRO_5047189159" evidence="1">
    <location>
        <begin position="21"/>
        <end position="164"/>
    </location>
</feature>
<evidence type="ECO:0000313" key="3">
    <source>
        <dbReference type="Proteomes" id="UP001629156"/>
    </source>
</evidence>
<evidence type="ECO:0000313" key="2">
    <source>
        <dbReference type="EMBL" id="MFL9843504.1"/>
    </source>
</evidence>
<organism evidence="2 3">
    <name type="scientific">Flavobacterium rhizosphaerae</name>
    <dbReference type="NCBI Taxonomy" id="3163298"/>
    <lineage>
        <taxon>Bacteria</taxon>
        <taxon>Pseudomonadati</taxon>
        <taxon>Bacteroidota</taxon>
        <taxon>Flavobacteriia</taxon>
        <taxon>Flavobacteriales</taxon>
        <taxon>Flavobacteriaceae</taxon>
        <taxon>Flavobacterium</taxon>
    </lineage>
</organism>
<name>A0ABW8YTJ0_9FLAO</name>
<proteinExistence type="predicted"/>
<comment type="caution">
    <text evidence="2">The sequence shown here is derived from an EMBL/GenBank/DDBJ whole genome shotgun (WGS) entry which is preliminary data.</text>
</comment>
<gene>
    <name evidence="2" type="ORF">ABS766_03630</name>
</gene>
<keyword evidence="1" id="KW-0732">Signal</keyword>
<evidence type="ECO:0000256" key="1">
    <source>
        <dbReference type="SAM" id="SignalP"/>
    </source>
</evidence>